<evidence type="ECO:0000256" key="1">
    <source>
        <dbReference type="SAM" id="MobiDB-lite"/>
    </source>
</evidence>
<feature type="region of interest" description="Disordered" evidence="1">
    <location>
        <begin position="39"/>
        <end position="86"/>
    </location>
</feature>
<dbReference type="InParanoid" id="A0A2H3DMT2"/>
<feature type="compositionally biased region" description="Basic residues" evidence="1">
    <location>
        <begin position="41"/>
        <end position="62"/>
    </location>
</feature>
<feature type="compositionally biased region" description="Polar residues" evidence="1">
    <location>
        <begin position="76"/>
        <end position="86"/>
    </location>
</feature>
<keyword evidence="3" id="KW-1185">Reference proteome</keyword>
<name>A0A2H3DMT2_ARMGA</name>
<gene>
    <name evidence="2" type="ORF">ARMGADRAFT_297060</name>
</gene>
<dbReference type="AlphaFoldDB" id="A0A2H3DMT2"/>
<accession>A0A2H3DMT2</accession>
<protein>
    <submittedName>
        <fullName evidence="2">Uncharacterized protein</fullName>
    </submittedName>
</protein>
<dbReference type="Proteomes" id="UP000217790">
    <property type="component" value="Unassembled WGS sequence"/>
</dbReference>
<proteinExistence type="predicted"/>
<dbReference type="EMBL" id="KZ293665">
    <property type="protein sequence ID" value="PBK90397.1"/>
    <property type="molecule type" value="Genomic_DNA"/>
</dbReference>
<evidence type="ECO:0000313" key="3">
    <source>
        <dbReference type="Proteomes" id="UP000217790"/>
    </source>
</evidence>
<evidence type="ECO:0000313" key="2">
    <source>
        <dbReference type="EMBL" id="PBK90397.1"/>
    </source>
</evidence>
<sequence length="86" mass="9543">MKTCESTTYRTFSKIHACGLPVVLSWEVNHNNGLISDAPKCTKHIPPKRTKPKKNPKTHHANAKFSRPPGIKPGTTPVTSWTSVPR</sequence>
<reference evidence="3" key="1">
    <citation type="journal article" date="2017" name="Nat. Ecol. Evol.">
        <title>Genome expansion and lineage-specific genetic innovations in the forest pathogenic fungi Armillaria.</title>
        <authorList>
            <person name="Sipos G."/>
            <person name="Prasanna A.N."/>
            <person name="Walter M.C."/>
            <person name="O'Connor E."/>
            <person name="Balint B."/>
            <person name="Krizsan K."/>
            <person name="Kiss B."/>
            <person name="Hess J."/>
            <person name="Varga T."/>
            <person name="Slot J."/>
            <person name="Riley R."/>
            <person name="Boka B."/>
            <person name="Rigling D."/>
            <person name="Barry K."/>
            <person name="Lee J."/>
            <person name="Mihaltcheva S."/>
            <person name="LaButti K."/>
            <person name="Lipzen A."/>
            <person name="Waldron R."/>
            <person name="Moloney N.M."/>
            <person name="Sperisen C."/>
            <person name="Kredics L."/>
            <person name="Vagvoelgyi C."/>
            <person name="Patrignani A."/>
            <person name="Fitzpatrick D."/>
            <person name="Nagy I."/>
            <person name="Doyle S."/>
            <person name="Anderson J.B."/>
            <person name="Grigoriev I.V."/>
            <person name="Gueldener U."/>
            <person name="Muensterkoetter M."/>
            <person name="Nagy L.G."/>
        </authorList>
    </citation>
    <scope>NUCLEOTIDE SEQUENCE [LARGE SCALE GENOMIC DNA]</scope>
    <source>
        <strain evidence="3">Ar21-2</strain>
    </source>
</reference>
<organism evidence="2 3">
    <name type="scientific">Armillaria gallica</name>
    <name type="common">Bulbous honey fungus</name>
    <name type="synonym">Armillaria bulbosa</name>
    <dbReference type="NCBI Taxonomy" id="47427"/>
    <lineage>
        <taxon>Eukaryota</taxon>
        <taxon>Fungi</taxon>
        <taxon>Dikarya</taxon>
        <taxon>Basidiomycota</taxon>
        <taxon>Agaricomycotina</taxon>
        <taxon>Agaricomycetes</taxon>
        <taxon>Agaricomycetidae</taxon>
        <taxon>Agaricales</taxon>
        <taxon>Marasmiineae</taxon>
        <taxon>Physalacriaceae</taxon>
        <taxon>Armillaria</taxon>
    </lineage>
</organism>